<dbReference type="AlphaFoldDB" id="A0A538SPG0"/>
<protein>
    <submittedName>
        <fullName evidence="1">Uncharacterized protein</fullName>
    </submittedName>
</protein>
<evidence type="ECO:0000313" key="2">
    <source>
        <dbReference type="Proteomes" id="UP000320184"/>
    </source>
</evidence>
<reference evidence="1 2" key="1">
    <citation type="journal article" date="2019" name="Nat. Microbiol.">
        <title>Mediterranean grassland soil C-N compound turnover is dependent on rainfall and depth, and is mediated by genomically divergent microorganisms.</title>
        <authorList>
            <person name="Diamond S."/>
            <person name="Andeer P.F."/>
            <person name="Li Z."/>
            <person name="Crits-Christoph A."/>
            <person name="Burstein D."/>
            <person name="Anantharaman K."/>
            <person name="Lane K.R."/>
            <person name="Thomas B.C."/>
            <person name="Pan C."/>
            <person name="Northen T.R."/>
            <person name="Banfield J.F."/>
        </authorList>
    </citation>
    <scope>NUCLEOTIDE SEQUENCE [LARGE SCALE GENOMIC DNA]</scope>
    <source>
        <strain evidence="1">WS_3</strain>
    </source>
</reference>
<proteinExistence type="predicted"/>
<sequence>MLADPANARRVASEGARLAAAFNYHDALIPFYRADDEYGLPGCRPADVDRELVEYARRLLRDESGPA</sequence>
<evidence type="ECO:0000313" key="1">
    <source>
        <dbReference type="EMBL" id="TMQ53263.1"/>
    </source>
</evidence>
<dbReference type="EMBL" id="VBOT01000021">
    <property type="protein sequence ID" value="TMQ53263.1"/>
    <property type="molecule type" value="Genomic_DNA"/>
</dbReference>
<dbReference type="Proteomes" id="UP000320184">
    <property type="component" value="Unassembled WGS sequence"/>
</dbReference>
<name>A0A538SPG0_UNCEI</name>
<accession>A0A538SPG0</accession>
<gene>
    <name evidence="1" type="ORF">E6K73_01600</name>
</gene>
<comment type="caution">
    <text evidence="1">The sequence shown here is derived from an EMBL/GenBank/DDBJ whole genome shotgun (WGS) entry which is preliminary data.</text>
</comment>
<organism evidence="1 2">
    <name type="scientific">Eiseniibacteriota bacterium</name>
    <dbReference type="NCBI Taxonomy" id="2212470"/>
    <lineage>
        <taxon>Bacteria</taxon>
        <taxon>Candidatus Eiseniibacteriota</taxon>
    </lineage>
</organism>